<dbReference type="GO" id="GO:0097363">
    <property type="term" value="F:protein O-acetylglucosaminyltransferase activity"/>
    <property type="evidence" value="ECO:0007669"/>
    <property type="project" value="TreeGrafter"/>
</dbReference>
<evidence type="ECO:0000313" key="4">
    <source>
        <dbReference type="Proteomes" id="UP000274131"/>
    </source>
</evidence>
<evidence type="ECO:0000256" key="1">
    <source>
        <dbReference type="ARBA" id="ARBA00022824"/>
    </source>
</evidence>
<feature type="signal peptide" evidence="2">
    <location>
        <begin position="1"/>
        <end position="16"/>
    </location>
</feature>
<dbReference type="PANTHER" id="PTHR20961:SF148">
    <property type="entry name" value="EGF DOMAIN-SPECIFIC O-LINKED N-ACETYLGLUCOSAMINE TRANSFERASE"/>
    <property type="match status" value="1"/>
</dbReference>
<name>A0A0N4VNE5_ENTVE</name>
<dbReference type="AlphaFoldDB" id="A0A0N4VNE5"/>
<sequence>MLGILFLLSLVSITDGSLNSAAHFPANLNIPKSHIPYLFMSKPFIDKCETVKACKTKYMNGIQRCWGYEKGCVFKNSFSSATIRCDNVSEKERPGKIKTFWAEGDFAKLKSVVSSIVPLCTSRNQDESFLECSEHLRFCRARNIFFHFKHLNAKTSKRYRNDVIHDGNVGGRCEKFDQDLLSRMADEQSYLQSWGHELKYFQSYKNFKVDHKHCDVIFDRPTIIMKLDASVSMYHHFCDFINLYASQHVNGSFDMDLDIVWWDTFAGGFVDPLFGSTWRAFTNRLPYELIHFDGKKVCFRNAVLPLLARQRMGLYYNMPLEEGCSGSGLFDAFSKHLLHRLGIKQDTPQRNKVRITFLSRSTQFRRIVNENEVF</sequence>
<keyword evidence="1" id="KW-0256">Endoplasmic reticulum</keyword>
<dbReference type="Proteomes" id="UP000274131">
    <property type="component" value="Unassembled WGS sequence"/>
</dbReference>
<accession>A0A0N4VNE5</accession>
<dbReference type="InterPro" id="IPR007657">
    <property type="entry name" value="Glycosyltransferase_61"/>
</dbReference>
<dbReference type="WBParaSite" id="EVEC_0001249501-mRNA-1">
    <property type="protein sequence ID" value="EVEC_0001249501-mRNA-1"/>
    <property type="gene ID" value="EVEC_0001249501"/>
</dbReference>
<protein>
    <submittedName>
        <fullName evidence="5">EGF-like domain-containing protein</fullName>
    </submittedName>
</protein>
<evidence type="ECO:0000313" key="3">
    <source>
        <dbReference type="EMBL" id="VDD96940.1"/>
    </source>
</evidence>
<evidence type="ECO:0000313" key="5">
    <source>
        <dbReference type="WBParaSite" id="EVEC_0001249501-mRNA-1"/>
    </source>
</evidence>
<gene>
    <name evidence="3" type="ORF">EVEC_LOCUS11691</name>
</gene>
<reference evidence="3 4" key="2">
    <citation type="submission" date="2018-10" db="EMBL/GenBank/DDBJ databases">
        <authorList>
            <consortium name="Pathogen Informatics"/>
        </authorList>
    </citation>
    <scope>NUCLEOTIDE SEQUENCE [LARGE SCALE GENOMIC DNA]</scope>
</reference>
<reference evidence="5" key="1">
    <citation type="submission" date="2017-02" db="UniProtKB">
        <authorList>
            <consortium name="WormBaseParasite"/>
        </authorList>
    </citation>
    <scope>IDENTIFICATION</scope>
</reference>
<dbReference type="GO" id="GO:0005788">
    <property type="term" value="C:endoplasmic reticulum lumen"/>
    <property type="evidence" value="ECO:0007669"/>
    <property type="project" value="TreeGrafter"/>
</dbReference>
<dbReference type="PANTHER" id="PTHR20961">
    <property type="entry name" value="GLYCOSYLTRANSFERASE"/>
    <property type="match status" value="1"/>
</dbReference>
<keyword evidence="4" id="KW-1185">Reference proteome</keyword>
<dbReference type="STRING" id="51028.A0A0N4VNE5"/>
<keyword evidence="2" id="KW-0732">Signal</keyword>
<dbReference type="OrthoDB" id="529273at2759"/>
<dbReference type="EMBL" id="UXUI01012513">
    <property type="protein sequence ID" value="VDD96940.1"/>
    <property type="molecule type" value="Genomic_DNA"/>
</dbReference>
<proteinExistence type="predicted"/>
<organism evidence="5">
    <name type="scientific">Enterobius vermicularis</name>
    <name type="common">Human pinworm</name>
    <dbReference type="NCBI Taxonomy" id="51028"/>
    <lineage>
        <taxon>Eukaryota</taxon>
        <taxon>Metazoa</taxon>
        <taxon>Ecdysozoa</taxon>
        <taxon>Nematoda</taxon>
        <taxon>Chromadorea</taxon>
        <taxon>Rhabditida</taxon>
        <taxon>Spirurina</taxon>
        <taxon>Oxyuridomorpha</taxon>
        <taxon>Oxyuroidea</taxon>
        <taxon>Oxyuridae</taxon>
        <taxon>Enterobius</taxon>
    </lineage>
</organism>
<evidence type="ECO:0000256" key="2">
    <source>
        <dbReference type="SAM" id="SignalP"/>
    </source>
</evidence>
<feature type="chain" id="PRO_5043123103" evidence="2">
    <location>
        <begin position="17"/>
        <end position="374"/>
    </location>
</feature>